<dbReference type="EMBL" id="LT629799">
    <property type="protein sequence ID" value="SDU91843.1"/>
    <property type="molecule type" value="Genomic_DNA"/>
</dbReference>
<dbReference type="PROSITE" id="PS50921">
    <property type="entry name" value="ANTAR"/>
    <property type="match status" value="1"/>
</dbReference>
<proteinExistence type="predicted"/>
<sequence>MTADDQPYGAPHAAGQREAERDDLGASLRGLSLLSSARLPLPEVLTRIARYAVQAIPGADGAGLTLLEHHRSDTIVQTADFVGEVDAIQYGVGEGPCITAARDAVTVISGSIGADPRWPRFGGRVARLGVHSAISLPLVTPDEVVGAMNVYAFAKNAFDERAAELGEVFAVPAAVAVQNARVLEDARRLSERLQRTLDERMVIERAVGIVMSRSGVEEGEARARLTRLSQHEHVKLVQVARTLVEEAARRARSRPHERPLD</sequence>
<organism evidence="7 8">
    <name type="scientific">Microlunatus sagamiharensis</name>
    <dbReference type="NCBI Taxonomy" id="546874"/>
    <lineage>
        <taxon>Bacteria</taxon>
        <taxon>Bacillati</taxon>
        <taxon>Actinomycetota</taxon>
        <taxon>Actinomycetes</taxon>
        <taxon>Propionibacteriales</taxon>
        <taxon>Propionibacteriaceae</taxon>
        <taxon>Microlunatus</taxon>
    </lineage>
</organism>
<dbReference type="InterPro" id="IPR036388">
    <property type="entry name" value="WH-like_DNA-bd_sf"/>
</dbReference>
<accession>A0A1H2MF31</accession>
<dbReference type="InterPro" id="IPR005561">
    <property type="entry name" value="ANTAR"/>
</dbReference>
<dbReference type="STRING" id="546874.SAMN04488544_1955"/>
<dbReference type="Proteomes" id="UP000198825">
    <property type="component" value="Chromosome I"/>
</dbReference>
<dbReference type="Pfam" id="PF03861">
    <property type="entry name" value="ANTAR"/>
    <property type="match status" value="1"/>
</dbReference>
<keyword evidence="4" id="KW-0804">Transcription</keyword>
<dbReference type="InterPro" id="IPR012074">
    <property type="entry name" value="GAF_ANTAR"/>
</dbReference>
<evidence type="ECO:0000256" key="5">
    <source>
        <dbReference type="SAM" id="MobiDB-lite"/>
    </source>
</evidence>
<evidence type="ECO:0000313" key="7">
    <source>
        <dbReference type="EMBL" id="SDU91843.1"/>
    </source>
</evidence>
<evidence type="ECO:0000313" key="8">
    <source>
        <dbReference type="Proteomes" id="UP000198825"/>
    </source>
</evidence>
<evidence type="ECO:0000256" key="2">
    <source>
        <dbReference type="ARBA" id="ARBA00022777"/>
    </source>
</evidence>
<feature type="region of interest" description="Disordered" evidence="5">
    <location>
        <begin position="1"/>
        <end position="21"/>
    </location>
</feature>
<dbReference type="Gene3D" id="3.30.450.40">
    <property type="match status" value="1"/>
</dbReference>
<dbReference type="Gene3D" id="1.10.10.10">
    <property type="entry name" value="Winged helix-like DNA-binding domain superfamily/Winged helix DNA-binding domain"/>
    <property type="match status" value="1"/>
</dbReference>
<dbReference type="InterPro" id="IPR003018">
    <property type="entry name" value="GAF"/>
</dbReference>
<dbReference type="InterPro" id="IPR011006">
    <property type="entry name" value="CheY-like_superfamily"/>
</dbReference>
<keyword evidence="1" id="KW-0808">Transferase</keyword>
<gene>
    <name evidence="7" type="ORF">SAMN04488544_1955</name>
</gene>
<evidence type="ECO:0000256" key="4">
    <source>
        <dbReference type="ARBA" id="ARBA00023163"/>
    </source>
</evidence>
<reference evidence="8" key="1">
    <citation type="submission" date="2016-10" db="EMBL/GenBank/DDBJ databases">
        <authorList>
            <person name="Varghese N."/>
            <person name="Submissions S."/>
        </authorList>
    </citation>
    <scope>NUCLEOTIDE SEQUENCE [LARGE SCALE GENOMIC DNA]</scope>
    <source>
        <strain evidence="8">DSM 21743</strain>
    </source>
</reference>
<keyword evidence="8" id="KW-1185">Reference proteome</keyword>
<dbReference type="AlphaFoldDB" id="A0A1H2MF31"/>
<dbReference type="Pfam" id="PF13185">
    <property type="entry name" value="GAF_2"/>
    <property type="match status" value="1"/>
</dbReference>
<dbReference type="SUPFAM" id="SSF52172">
    <property type="entry name" value="CheY-like"/>
    <property type="match status" value="1"/>
</dbReference>
<dbReference type="PIRSF" id="PIRSF036625">
    <property type="entry name" value="GAF_ANTAR"/>
    <property type="match status" value="1"/>
</dbReference>
<name>A0A1H2MF31_9ACTN</name>
<feature type="domain" description="ANTAR" evidence="6">
    <location>
        <begin position="183"/>
        <end position="244"/>
    </location>
</feature>
<dbReference type="SMART" id="SM00065">
    <property type="entry name" value="GAF"/>
    <property type="match status" value="1"/>
</dbReference>
<dbReference type="GO" id="GO:0016301">
    <property type="term" value="F:kinase activity"/>
    <property type="evidence" value="ECO:0007669"/>
    <property type="project" value="UniProtKB-KW"/>
</dbReference>
<evidence type="ECO:0000256" key="1">
    <source>
        <dbReference type="ARBA" id="ARBA00022679"/>
    </source>
</evidence>
<keyword evidence="3" id="KW-0805">Transcription regulation</keyword>
<dbReference type="SUPFAM" id="SSF55781">
    <property type="entry name" value="GAF domain-like"/>
    <property type="match status" value="1"/>
</dbReference>
<protein>
    <submittedName>
        <fullName evidence="7">GAF domain-containing protein</fullName>
    </submittedName>
</protein>
<dbReference type="InterPro" id="IPR029016">
    <property type="entry name" value="GAF-like_dom_sf"/>
</dbReference>
<evidence type="ECO:0000259" key="6">
    <source>
        <dbReference type="PROSITE" id="PS50921"/>
    </source>
</evidence>
<evidence type="ECO:0000256" key="3">
    <source>
        <dbReference type="ARBA" id="ARBA00023015"/>
    </source>
</evidence>
<dbReference type="SMART" id="SM01012">
    <property type="entry name" value="ANTAR"/>
    <property type="match status" value="1"/>
</dbReference>
<keyword evidence="2" id="KW-0418">Kinase</keyword>
<dbReference type="GO" id="GO:0003723">
    <property type="term" value="F:RNA binding"/>
    <property type="evidence" value="ECO:0007669"/>
    <property type="project" value="InterPro"/>
</dbReference>
<dbReference type="OrthoDB" id="7466251at2"/>